<dbReference type="SMART" id="SM00740">
    <property type="entry name" value="PASTA"/>
    <property type="match status" value="3"/>
</dbReference>
<keyword evidence="1" id="KW-1133">Transmembrane helix</keyword>
<feature type="transmembrane region" description="Helical" evidence="1">
    <location>
        <begin position="12"/>
        <end position="33"/>
    </location>
</feature>
<dbReference type="InterPro" id="IPR005543">
    <property type="entry name" value="PASTA_dom"/>
</dbReference>
<dbReference type="Gene3D" id="3.30.10.20">
    <property type="match status" value="3"/>
</dbReference>
<keyword evidence="1" id="KW-0812">Transmembrane</keyword>
<protein>
    <submittedName>
        <fullName evidence="3">PASTA domain-containing protein</fullName>
    </submittedName>
</protein>
<feature type="domain" description="PASTA" evidence="2">
    <location>
        <begin position="179"/>
        <end position="246"/>
    </location>
</feature>
<organism evidence="3">
    <name type="scientific">candidate division WOR-3 bacterium</name>
    <dbReference type="NCBI Taxonomy" id="2052148"/>
    <lineage>
        <taxon>Bacteria</taxon>
        <taxon>Bacteria division WOR-3</taxon>
    </lineage>
</organism>
<sequence>MYYEQSGTKSFIIAFVTSLVVSLVVNILFIFVLSGVTPKFGGSVEIPNLKGLDVESARQIIESKGLTLIIEKEVEDQMIEKEKIVYQNPIMGSKLKKGDIVKVIVSKGSQTPSGEIIIPVLTGLTISQARVRLAELNLTLGKVTMETSDSPESTIIRTIPAEGEKVPENFPVNVVISSGKGQTVVPKLTGLTINQARIKLEEAGLTLGNTLQVSDPEYGFDIIIRQNPPAGTQVKKGSKVDITVNVEEY</sequence>
<evidence type="ECO:0000259" key="2">
    <source>
        <dbReference type="PROSITE" id="PS51178"/>
    </source>
</evidence>
<dbReference type="EMBL" id="DTHG01000096">
    <property type="protein sequence ID" value="HGW92445.1"/>
    <property type="molecule type" value="Genomic_DNA"/>
</dbReference>
<feature type="domain" description="PASTA" evidence="2">
    <location>
        <begin position="111"/>
        <end position="178"/>
    </location>
</feature>
<dbReference type="PROSITE" id="PS51178">
    <property type="entry name" value="PASTA"/>
    <property type="match status" value="3"/>
</dbReference>
<dbReference type="CDD" id="cd06577">
    <property type="entry name" value="PASTA_pknB"/>
    <property type="match status" value="3"/>
</dbReference>
<dbReference type="AlphaFoldDB" id="A0A7C4YGP2"/>
<comment type="caution">
    <text evidence="3">The sequence shown here is derived from an EMBL/GenBank/DDBJ whole genome shotgun (WGS) entry which is preliminary data.</text>
</comment>
<feature type="domain" description="PASTA" evidence="2">
    <location>
        <begin position="42"/>
        <end position="107"/>
    </location>
</feature>
<reference evidence="3" key="1">
    <citation type="journal article" date="2020" name="mSystems">
        <title>Genome- and Community-Level Interaction Insights into Carbon Utilization and Element Cycling Functions of Hydrothermarchaeota in Hydrothermal Sediment.</title>
        <authorList>
            <person name="Zhou Z."/>
            <person name="Liu Y."/>
            <person name="Xu W."/>
            <person name="Pan J."/>
            <person name="Luo Z.H."/>
            <person name="Li M."/>
        </authorList>
    </citation>
    <scope>NUCLEOTIDE SEQUENCE [LARGE SCALE GENOMIC DNA]</scope>
    <source>
        <strain evidence="3">SpSt-780</strain>
    </source>
</reference>
<accession>A0A7C4YGP2</accession>
<keyword evidence="1" id="KW-0472">Membrane</keyword>
<evidence type="ECO:0000313" key="3">
    <source>
        <dbReference type="EMBL" id="HGW92445.1"/>
    </source>
</evidence>
<proteinExistence type="predicted"/>
<evidence type="ECO:0000256" key="1">
    <source>
        <dbReference type="SAM" id="Phobius"/>
    </source>
</evidence>
<dbReference type="Pfam" id="PF03793">
    <property type="entry name" value="PASTA"/>
    <property type="match status" value="3"/>
</dbReference>
<gene>
    <name evidence="3" type="ORF">ENV67_07915</name>
</gene>
<name>A0A7C4YGP2_UNCW3</name>